<proteinExistence type="predicted"/>
<dbReference type="GO" id="GO:0000462">
    <property type="term" value="P:maturation of SSU-rRNA from tricistronic rRNA transcript (SSU-rRNA, 5.8S rRNA, LSU-rRNA)"/>
    <property type="evidence" value="ECO:0007669"/>
    <property type="project" value="TreeGrafter"/>
</dbReference>
<keyword evidence="3" id="KW-0853">WD repeat</keyword>
<evidence type="ECO:0000256" key="5">
    <source>
        <dbReference type="ARBA" id="ARBA00023242"/>
    </source>
</evidence>
<dbReference type="Gene3D" id="2.130.10.10">
    <property type="entry name" value="YVTN repeat-like/Quinoprotein amine dehydrogenase"/>
    <property type="match status" value="1"/>
</dbReference>
<dbReference type="InterPro" id="IPR012952">
    <property type="entry name" value="BING4_C_dom"/>
</dbReference>
<dbReference type="PANTHER" id="PTHR14085:SF3">
    <property type="entry name" value="WD REPEAT-CONTAINING PROTEIN 46"/>
    <property type="match status" value="1"/>
</dbReference>
<evidence type="ECO:0000259" key="7">
    <source>
        <dbReference type="SMART" id="SM01033"/>
    </source>
</evidence>
<feature type="compositionally biased region" description="Basic residues" evidence="6">
    <location>
        <begin position="468"/>
        <end position="478"/>
    </location>
</feature>
<feature type="compositionally biased region" description="Basic and acidic residues" evidence="6">
    <location>
        <begin position="479"/>
        <end position="488"/>
    </location>
</feature>
<dbReference type="EMBL" id="JAHDYR010000021">
    <property type="protein sequence ID" value="KAG9393722.1"/>
    <property type="molecule type" value="Genomic_DNA"/>
</dbReference>
<organism evidence="8 9">
    <name type="scientific">Carpediemonas membranifera</name>
    <dbReference type="NCBI Taxonomy" id="201153"/>
    <lineage>
        <taxon>Eukaryota</taxon>
        <taxon>Metamonada</taxon>
        <taxon>Carpediemonas-like organisms</taxon>
        <taxon>Carpediemonas</taxon>
    </lineage>
</organism>
<evidence type="ECO:0000256" key="3">
    <source>
        <dbReference type="ARBA" id="ARBA00022574"/>
    </source>
</evidence>
<dbReference type="InterPro" id="IPR015943">
    <property type="entry name" value="WD40/YVTN_repeat-like_dom_sf"/>
</dbReference>
<evidence type="ECO:0000313" key="8">
    <source>
        <dbReference type="EMBL" id="KAG9393722.1"/>
    </source>
</evidence>
<dbReference type="GO" id="GO:0030686">
    <property type="term" value="C:90S preribosome"/>
    <property type="evidence" value="ECO:0007669"/>
    <property type="project" value="TreeGrafter"/>
</dbReference>
<evidence type="ECO:0000256" key="4">
    <source>
        <dbReference type="ARBA" id="ARBA00022737"/>
    </source>
</evidence>
<dbReference type="InterPro" id="IPR036322">
    <property type="entry name" value="WD40_repeat_dom_sf"/>
</dbReference>
<reference evidence="8" key="1">
    <citation type="submission" date="2021-05" db="EMBL/GenBank/DDBJ databases">
        <title>A free-living protist that lacks canonical eukaryotic 1 DNA replication and segregation systems.</title>
        <authorList>
            <person name="Salas-Leiva D.E."/>
            <person name="Tromer E.C."/>
            <person name="Curtis B.A."/>
            <person name="Jerlstrom-Hultqvist J."/>
            <person name="Kolisko M."/>
            <person name="Yi Z."/>
            <person name="Salas-Leiva J.S."/>
            <person name="Gallot-Lavallee L."/>
            <person name="Kops G.J.P.L."/>
            <person name="Archibald J.M."/>
            <person name="Simpson A.G.B."/>
            <person name="Roger A.J."/>
        </authorList>
    </citation>
    <scope>NUCLEOTIDE SEQUENCE</scope>
    <source>
        <strain evidence="8">BICM</strain>
    </source>
</reference>
<gene>
    <name evidence="8" type="ORF">J8273_4841</name>
</gene>
<feature type="compositionally biased region" description="Basic and acidic residues" evidence="6">
    <location>
        <begin position="450"/>
        <end position="467"/>
    </location>
</feature>
<keyword evidence="4" id="KW-0677">Repeat</keyword>
<dbReference type="GO" id="GO:0032040">
    <property type="term" value="C:small-subunit processome"/>
    <property type="evidence" value="ECO:0007669"/>
    <property type="project" value="TreeGrafter"/>
</dbReference>
<evidence type="ECO:0000256" key="6">
    <source>
        <dbReference type="SAM" id="MobiDB-lite"/>
    </source>
</evidence>
<dbReference type="Pfam" id="PF08149">
    <property type="entry name" value="BING4CT"/>
    <property type="match status" value="1"/>
</dbReference>
<accession>A0A8J6B697</accession>
<dbReference type="InterPro" id="IPR040315">
    <property type="entry name" value="WDR46/Utp7"/>
</dbReference>
<evidence type="ECO:0000256" key="1">
    <source>
        <dbReference type="ARBA" id="ARBA00004604"/>
    </source>
</evidence>
<dbReference type="OrthoDB" id="10251154at2759"/>
<name>A0A8J6B697_9EUKA</name>
<keyword evidence="9" id="KW-1185">Reference proteome</keyword>
<comment type="subcellular location">
    <subcellularLocation>
        <location evidence="1">Nucleus</location>
        <location evidence="1">Nucleolus</location>
    </subcellularLocation>
</comment>
<dbReference type="SMART" id="SM01033">
    <property type="entry name" value="BING4CT"/>
    <property type="match status" value="1"/>
</dbReference>
<dbReference type="FunFam" id="2.130.10.10:FF:000378">
    <property type="entry name" value="U3 small nucleolar RNA-associated protein 7"/>
    <property type="match status" value="1"/>
</dbReference>
<feature type="region of interest" description="Disordered" evidence="6">
    <location>
        <begin position="444"/>
        <end position="488"/>
    </location>
</feature>
<evidence type="ECO:0000313" key="9">
    <source>
        <dbReference type="Proteomes" id="UP000717585"/>
    </source>
</evidence>
<dbReference type="PANTHER" id="PTHR14085">
    <property type="entry name" value="WD-REPEAT PROTEIN BING4"/>
    <property type="match status" value="1"/>
</dbReference>
<dbReference type="SUPFAM" id="SSF50978">
    <property type="entry name" value="WD40 repeat-like"/>
    <property type="match status" value="1"/>
</dbReference>
<sequence length="488" mass="54793">MGVYDKASAEGRDVLKQYRRAAKDGKVVERLNAEAVGYLEADEGEKTYQYRQQDIREQVDAQTKRKMYNIGRDFGPYSVSFDRTGNYMAMGGTQGNIVISHWKDRKIVKEMHLGEQIRDIQYLHNHLLFAVAQGEFTHIYDDAGLEIHRLSSHTRPQRLSFLPYHMLLASLTTSSRLVYQDISTGGIAGAIDIKSGHTGGMPLAQNKWNAVLGTGHQDGRVKLWSPATNKPLLTVKTMSTVTALDFDRSGRYMAVGGIDIKNPKPHQVQVYDVRRPERPMHSYFAHDSIADIRISDTGVMAVATRRRVTMYKEGLRTKAKSSYMQHIGEGTDFHDLEFCPHEDFLACGTAKGATFAVVPGSADPNFDSYESNPYQTKKQRQESEVKQLIEKLKPDQICLDPTRIGAVSTHGGRAGRGDQCRDKKTGTIDEFKLARGRTRAVKRLTGKLKTQAEEERRKAQDANIERARKGKTAPKGKQGRGDVLDRFT</sequence>
<keyword evidence="5" id="KW-0539">Nucleus</keyword>
<dbReference type="Proteomes" id="UP000717585">
    <property type="component" value="Unassembled WGS sequence"/>
</dbReference>
<feature type="domain" description="BING4 C-terminal" evidence="7">
    <location>
        <begin position="322"/>
        <end position="401"/>
    </location>
</feature>
<evidence type="ECO:0000256" key="2">
    <source>
        <dbReference type="ARBA" id="ARBA00022552"/>
    </source>
</evidence>
<protein>
    <submittedName>
        <fullName evidence="8">BING4CT (NUC141) domain</fullName>
    </submittedName>
</protein>
<dbReference type="AlphaFoldDB" id="A0A8J6B697"/>
<comment type="caution">
    <text evidence="8">The sequence shown here is derived from an EMBL/GenBank/DDBJ whole genome shotgun (WGS) entry which is preliminary data.</text>
</comment>
<keyword evidence="2" id="KW-0698">rRNA processing</keyword>